<name>A0ABT3ZTD5_9BURK</name>
<dbReference type="InterPro" id="IPR052967">
    <property type="entry name" value="Stress_Response_Assoc"/>
</dbReference>
<reference evidence="2" key="1">
    <citation type="submission" date="2022-11" db="EMBL/GenBank/DDBJ databases">
        <title>Robbsia betulipollinis sp. nov., isolated from pollen of birch (Betula pendula).</title>
        <authorList>
            <person name="Shi H."/>
            <person name="Ambika Manirajan B."/>
            <person name="Ratering S."/>
            <person name="Geissler-Plaum R."/>
            <person name="Schnell S."/>
        </authorList>
    </citation>
    <scope>NUCLEOTIDE SEQUENCE</scope>
    <source>
        <strain evidence="2">Bb-Pol-6</strain>
    </source>
</reference>
<dbReference type="InterPro" id="IPR019060">
    <property type="entry name" value="DUF2382"/>
</dbReference>
<proteinExistence type="predicted"/>
<accession>A0ABT3ZTD5</accession>
<gene>
    <name evidence="2" type="ORF">OVY01_22000</name>
</gene>
<dbReference type="RefSeq" id="WP_267849757.1">
    <property type="nucleotide sequence ID" value="NZ_JAPMXC010000013.1"/>
</dbReference>
<dbReference type="EMBL" id="JAPMXC010000013">
    <property type="protein sequence ID" value="MCY0389816.1"/>
    <property type="molecule type" value="Genomic_DNA"/>
</dbReference>
<comment type="caution">
    <text evidence="2">The sequence shown here is derived from an EMBL/GenBank/DDBJ whole genome shotgun (WGS) entry which is preliminary data.</text>
</comment>
<dbReference type="Pfam" id="PF09557">
    <property type="entry name" value="DUF2382"/>
    <property type="match status" value="1"/>
</dbReference>
<dbReference type="PANTHER" id="PTHR38463:SF1">
    <property type="entry name" value="STRESS RESPONSE PROTEIN YSNF"/>
    <property type="match status" value="1"/>
</dbReference>
<organism evidence="2 3">
    <name type="scientific">Robbsia betulipollinis</name>
    <dbReference type="NCBI Taxonomy" id="2981849"/>
    <lineage>
        <taxon>Bacteria</taxon>
        <taxon>Pseudomonadati</taxon>
        <taxon>Pseudomonadota</taxon>
        <taxon>Betaproteobacteria</taxon>
        <taxon>Burkholderiales</taxon>
        <taxon>Burkholderiaceae</taxon>
        <taxon>Robbsia</taxon>
    </lineage>
</organism>
<sequence length="161" mass="18474">MTIEQEATARSNTTDETTFSVIDEQLVIDIEKRETGAVRVRKVDHEEMQEIPVTLRTESVNVERVVINRVVDAEFEPRQEGDTLVIPVFEYQPVVEMRLMLKEEVRITRTVVAETATRQMKVRKEKLLVERREGTAGEWVEQDLPLGVPAPQRATNDISTN</sequence>
<feature type="domain" description="DUF2382" evidence="1">
    <location>
        <begin position="22"/>
        <end position="127"/>
    </location>
</feature>
<protein>
    <submittedName>
        <fullName evidence="2">YsnF/AvaK domain-containing protein</fullName>
    </submittedName>
</protein>
<evidence type="ECO:0000313" key="2">
    <source>
        <dbReference type="EMBL" id="MCY0389816.1"/>
    </source>
</evidence>
<evidence type="ECO:0000313" key="3">
    <source>
        <dbReference type="Proteomes" id="UP001082899"/>
    </source>
</evidence>
<evidence type="ECO:0000259" key="1">
    <source>
        <dbReference type="Pfam" id="PF09557"/>
    </source>
</evidence>
<dbReference type="Proteomes" id="UP001082899">
    <property type="component" value="Unassembled WGS sequence"/>
</dbReference>
<dbReference type="PANTHER" id="PTHR38463">
    <property type="entry name" value="STRESS RESPONSE PROTEIN YSNF"/>
    <property type="match status" value="1"/>
</dbReference>
<keyword evidence="3" id="KW-1185">Reference proteome</keyword>